<dbReference type="Proteomes" id="UP000284021">
    <property type="component" value="Unassembled WGS sequence"/>
</dbReference>
<gene>
    <name evidence="2" type="ORF">D3879_25735</name>
</gene>
<dbReference type="GO" id="GO:0006355">
    <property type="term" value="P:regulation of DNA-templated transcription"/>
    <property type="evidence" value="ECO:0007669"/>
    <property type="project" value="TreeGrafter"/>
</dbReference>
<evidence type="ECO:0000313" key="3">
    <source>
        <dbReference type="Proteomes" id="UP000284021"/>
    </source>
</evidence>
<dbReference type="PANTHER" id="PTHR43130">
    <property type="entry name" value="ARAC-FAMILY TRANSCRIPTIONAL REGULATOR"/>
    <property type="match status" value="1"/>
</dbReference>
<dbReference type="OrthoDB" id="3210279at2"/>
<keyword evidence="3" id="KW-1185">Reference proteome</keyword>
<name>A0A418X9Q0_9PSED</name>
<dbReference type="Gene3D" id="3.40.50.880">
    <property type="match status" value="1"/>
</dbReference>
<accession>A0A418X9Q0</accession>
<reference evidence="2 3" key="1">
    <citation type="submission" date="2018-09" db="EMBL/GenBank/DDBJ databases">
        <authorList>
            <person name="Zhu H."/>
        </authorList>
    </citation>
    <scope>NUCLEOTIDE SEQUENCE [LARGE SCALE GENOMIC DNA]</scope>
    <source>
        <strain evidence="2 3">K1S02-6</strain>
    </source>
</reference>
<dbReference type="InterPro" id="IPR052158">
    <property type="entry name" value="INH-QAR"/>
</dbReference>
<proteinExistence type="predicted"/>
<dbReference type="AlphaFoldDB" id="A0A418X9Q0"/>
<dbReference type="SUPFAM" id="SSF52317">
    <property type="entry name" value="Class I glutamine amidotransferase-like"/>
    <property type="match status" value="1"/>
</dbReference>
<protein>
    <submittedName>
        <fullName evidence="2">AraC family transcriptional regulator</fullName>
    </submittedName>
</protein>
<feature type="domain" description="DJ-1/PfpI" evidence="1">
    <location>
        <begin position="1"/>
        <end position="160"/>
    </location>
</feature>
<dbReference type="RefSeq" id="WP_119956983.1">
    <property type="nucleotide sequence ID" value="NZ_QYUR01000008.1"/>
</dbReference>
<dbReference type="PANTHER" id="PTHR43130:SF2">
    <property type="entry name" value="DJ-1_PFPI DOMAIN-CONTAINING PROTEIN"/>
    <property type="match status" value="1"/>
</dbReference>
<dbReference type="InterPro" id="IPR029062">
    <property type="entry name" value="Class_I_gatase-like"/>
</dbReference>
<sequence length="198" mass="21126">MRIAVLTFEGFNELDSFVAAGVLNRMRSQGWEAQITCPRPSVTSMNGVVVQAQQPLEYANGADVVLFGSGVQTRAIAEDRFILDRLQLDPQRQLIGSQCSGALLMTKLGLLGELPACTDLTSKPWVIEAGVRVLDQPFYAKGNLATAGGCLSAPYLAAWVIAKLAGEDACASALHYVAPVGEKEAFVERALAVIGPYL</sequence>
<evidence type="ECO:0000313" key="2">
    <source>
        <dbReference type="EMBL" id="RJG09197.1"/>
    </source>
</evidence>
<comment type="caution">
    <text evidence="2">The sequence shown here is derived from an EMBL/GenBank/DDBJ whole genome shotgun (WGS) entry which is preliminary data.</text>
</comment>
<dbReference type="InterPro" id="IPR002818">
    <property type="entry name" value="DJ-1/PfpI"/>
</dbReference>
<dbReference type="EMBL" id="QYUR01000008">
    <property type="protein sequence ID" value="RJG09197.1"/>
    <property type="molecule type" value="Genomic_DNA"/>
</dbReference>
<dbReference type="Pfam" id="PF01965">
    <property type="entry name" value="DJ-1_PfpI"/>
    <property type="match status" value="1"/>
</dbReference>
<evidence type="ECO:0000259" key="1">
    <source>
        <dbReference type="Pfam" id="PF01965"/>
    </source>
</evidence>
<organism evidence="2 3">
    <name type="scientific">Pseudomonas cavernicola</name>
    <dbReference type="NCBI Taxonomy" id="2320866"/>
    <lineage>
        <taxon>Bacteria</taxon>
        <taxon>Pseudomonadati</taxon>
        <taxon>Pseudomonadota</taxon>
        <taxon>Gammaproteobacteria</taxon>
        <taxon>Pseudomonadales</taxon>
        <taxon>Pseudomonadaceae</taxon>
        <taxon>Pseudomonas</taxon>
    </lineage>
</organism>